<keyword evidence="1" id="KW-0812">Transmembrane</keyword>
<dbReference type="EMBL" id="CP076676">
    <property type="protein sequence ID" value="UYO41439.1"/>
    <property type="molecule type" value="Genomic_DNA"/>
</dbReference>
<protein>
    <submittedName>
        <fullName evidence="2">DUF3649 domain-containing protein</fullName>
    </submittedName>
</protein>
<dbReference type="Pfam" id="PF12365">
    <property type="entry name" value="DUF3649"/>
    <property type="match status" value="1"/>
</dbReference>
<proteinExistence type="predicted"/>
<gene>
    <name evidence="2" type="ORF">KQX62_09170</name>
</gene>
<feature type="transmembrane region" description="Helical" evidence="1">
    <location>
        <begin position="47"/>
        <end position="67"/>
    </location>
</feature>
<dbReference type="RefSeq" id="WP_264076167.1">
    <property type="nucleotide sequence ID" value="NZ_CP076676.1"/>
</dbReference>
<dbReference type="InterPro" id="IPR022109">
    <property type="entry name" value="DUF3649"/>
</dbReference>
<evidence type="ECO:0000256" key="1">
    <source>
        <dbReference type="SAM" id="Phobius"/>
    </source>
</evidence>
<evidence type="ECO:0000313" key="2">
    <source>
        <dbReference type="EMBL" id="UYO41439.1"/>
    </source>
</evidence>
<dbReference type="AlphaFoldDB" id="A0AAX3E2Z1"/>
<feature type="transmembrane region" description="Helical" evidence="1">
    <location>
        <begin position="14"/>
        <end position="41"/>
    </location>
</feature>
<name>A0AAX3E2Z1_RHOPL</name>
<keyword evidence="1" id="KW-1133">Transmembrane helix</keyword>
<sequence length="93" mass="9392">MTARVHRARTIGPLIARLVAAAAGGYGIAALLSVAVLALPISKPQAVLTGQLASFAVCTAVVIWAFAARSALRAWIGLAVVAAALAPLAWFAS</sequence>
<accession>A0AAX3E2Z1</accession>
<keyword evidence="1" id="KW-0472">Membrane</keyword>
<organism evidence="2 3">
    <name type="scientific">Rhodopseudomonas palustris</name>
    <dbReference type="NCBI Taxonomy" id="1076"/>
    <lineage>
        <taxon>Bacteria</taxon>
        <taxon>Pseudomonadati</taxon>
        <taxon>Pseudomonadota</taxon>
        <taxon>Alphaproteobacteria</taxon>
        <taxon>Hyphomicrobiales</taxon>
        <taxon>Nitrobacteraceae</taxon>
        <taxon>Rhodopseudomonas</taxon>
    </lineage>
</organism>
<evidence type="ECO:0000313" key="3">
    <source>
        <dbReference type="Proteomes" id="UP001163166"/>
    </source>
</evidence>
<reference evidence="2" key="1">
    <citation type="journal article" date="2022" name="Biol. Control">
        <title>In silico genomic analysis of Rhodopseudomonas palustris strains revealed potential biocontrol agents and crop yield enhancers.</title>
        <authorList>
            <person name="Surachat K."/>
            <person name="Kantachote D."/>
            <person name="Deachamag P."/>
            <person name="Wonglapsuwan M."/>
        </authorList>
    </citation>
    <scope>NUCLEOTIDE SEQUENCE</scope>
    <source>
        <strain evidence="2">TLS06</strain>
    </source>
</reference>
<feature type="transmembrane region" description="Helical" evidence="1">
    <location>
        <begin position="74"/>
        <end position="92"/>
    </location>
</feature>
<dbReference type="Proteomes" id="UP001163166">
    <property type="component" value="Chromosome"/>
</dbReference>